<feature type="compositionally biased region" description="Low complexity" evidence="2">
    <location>
        <begin position="30"/>
        <end position="40"/>
    </location>
</feature>
<keyword evidence="1" id="KW-0833">Ubl conjugation pathway</keyword>
<dbReference type="GO" id="GO:0031145">
    <property type="term" value="P:anaphase-promoting complex-dependent catabolic process"/>
    <property type="evidence" value="ECO:0007669"/>
    <property type="project" value="InterPro"/>
</dbReference>
<evidence type="ECO:0000256" key="1">
    <source>
        <dbReference type="ARBA" id="ARBA00022786"/>
    </source>
</evidence>
<feature type="region of interest" description="Disordered" evidence="2">
    <location>
        <begin position="20"/>
        <end position="95"/>
    </location>
</feature>
<dbReference type="EMBL" id="MU006563">
    <property type="protein sequence ID" value="KAF2750650.1"/>
    <property type="molecule type" value="Genomic_DNA"/>
</dbReference>
<evidence type="ECO:0000313" key="3">
    <source>
        <dbReference type="EMBL" id="KAF2750650.1"/>
    </source>
</evidence>
<sequence length="95" mass="10486">MLRRGPTTISLTAVDIERYQANRERRMQEQQEQAQAAAQADHAHERDAQKGTSDSMEDVTTEADETETGDGAGGKRTKKGTKKSIPKKRNQASIS</sequence>
<feature type="compositionally biased region" description="Acidic residues" evidence="2">
    <location>
        <begin position="55"/>
        <end position="68"/>
    </location>
</feature>
<name>A0A6A6VM70_9PLEO</name>
<reference evidence="3" key="1">
    <citation type="journal article" date="2020" name="Stud. Mycol.">
        <title>101 Dothideomycetes genomes: a test case for predicting lifestyles and emergence of pathogens.</title>
        <authorList>
            <person name="Haridas S."/>
            <person name="Albert R."/>
            <person name="Binder M."/>
            <person name="Bloem J."/>
            <person name="Labutti K."/>
            <person name="Salamov A."/>
            <person name="Andreopoulos B."/>
            <person name="Baker S."/>
            <person name="Barry K."/>
            <person name="Bills G."/>
            <person name="Bluhm B."/>
            <person name="Cannon C."/>
            <person name="Castanera R."/>
            <person name="Culley D."/>
            <person name="Daum C."/>
            <person name="Ezra D."/>
            <person name="Gonzalez J."/>
            <person name="Henrissat B."/>
            <person name="Kuo A."/>
            <person name="Liang C."/>
            <person name="Lipzen A."/>
            <person name="Lutzoni F."/>
            <person name="Magnuson J."/>
            <person name="Mondo S."/>
            <person name="Nolan M."/>
            <person name="Ohm R."/>
            <person name="Pangilinan J."/>
            <person name="Park H.-J."/>
            <person name="Ramirez L."/>
            <person name="Alfaro M."/>
            <person name="Sun H."/>
            <person name="Tritt A."/>
            <person name="Yoshinaga Y."/>
            <person name="Zwiers L.-H."/>
            <person name="Turgeon B."/>
            <person name="Goodwin S."/>
            <person name="Spatafora J."/>
            <person name="Crous P."/>
            <person name="Grigoriev I."/>
        </authorList>
    </citation>
    <scope>NUCLEOTIDE SEQUENCE</scope>
    <source>
        <strain evidence="3">CBS 119925</strain>
    </source>
</reference>
<dbReference type="InterPro" id="IPR018860">
    <property type="entry name" value="APC_suCDC26"/>
</dbReference>
<dbReference type="Proteomes" id="UP000799440">
    <property type="component" value="Unassembled WGS sequence"/>
</dbReference>
<feature type="compositionally biased region" description="Basic and acidic residues" evidence="2">
    <location>
        <begin position="20"/>
        <end position="29"/>
    </location>
</feature>
<dbReference type="GO" id="GO:0005680">
    <property type="term" value="C:anaphase-promoting complex"/>
    <property type="evidence" value="ECO:0007669"/>
    <property type="project" value="InterPro"/>
</dbReference>
<accession>A0A6A6VM70</accession>
<gene>
    <name evidence="3" type="ORF">M011DRAFT_474163</name>
</gene>
<evidence type="ECO:0008006" key="5">
    <source>
        <dbReference type="Google" id="ProtNLM"/>
    </source>
</evidence>
<organism evidence="3 4">
    <name type="scientific">Sporormia fimetaria CBS 119925</name>
    <dbReference type="NCBI Taxonomy" id="1340428"/>
    <lineage>
        <taxon>Eukaryota</taxon>
        <taxon>Fungi</taxon>
        <taxon>Dikarya</taxon>
        <taxon>Ascomycota</taxon>
        <taxon>Pezizomycotina</taxon>
        <taxon>Dothideomycetes</taxon>
        <taxon>Pleosporomycetidae</taxon>
        <taxon>Pleosporales</taxon>
        <taxon>Sporormiaceae</taxon>
        <taxon>Sporormia</taxon>
    </lineage>
</organism>
<keyword evidence="4" id="KW-1185">Reference proteome</keyword>
<evidence type="ECO:0000313" key="4">
    <source>
        <dbReference type="Proteomes" id="UP000799440"/>
    </source>
</evidence>
<evidence type="ECO:0000256" key="2">
    <source>
        <dbReference type="SAM" id="MobiDB-lite"/>
    </source>
</evidence>
<dbReference type="AlphaFoldDB" id="A0A6A6VM70"/>
<feature type="compositionally biased region" description="Basic residues" evidence="2">
    <location>
        <begin position="75"/>
        <end position="95"/>
    </location>
</feature>
<proteinExistence type="predicted"/>
<dbReference type="Pfam" id="PF10471">
    <property type="entry name" value="ANAPC_CDC26"/>
    <property type="match status" value="1"/>
</dbReference>
<protein>
    <recommendedName>
        <fullName evidence="5">Anaphase-promoting complex, subunit CDC26</fullName>
    </recommendedName>
</protein>